<dbReference type="InterPro" id="IPR020846">
    <property type="entry name" value="MFS_dom"/>
</dbReference>
<protein>
    <submittedName>
        <fullName evidence="9">Drug resistance transporter, EmrB/QacA subfamily</fullName>
    </submittedName>
</protein>
<keyword evidence="2" id="KW-0813">Transport</keyword>
<feature type="transmembrane region" description="Helical" evidence="7">
    <location>
        <begin position="160"/>
        <end position="180"/>
    </location>
</feature>
<dbReference type="Pfam" id="PF07690">
    <property type="entry name" value="MFS_1"/>
    <property type="match status" value="1"/>
</dbReference>
<evidence type="ECO:0000313" key="9">
    <source>
        <dbReference type="EMBL" id="SFQ85990.1"/>
    </source>
</evidence>
<dbReference type="RefSeq" id="WP_061802971.1">
    <property type="nucleotide sequence ID" value="NZ_FOXX01000017.1"/>
</dbReference>
<dbReference type="PRINTS" id="PR01036">
    <property type="entry name" value="TCRTETB"/>
</dbReference>
<evidence type="ECO:0000256" key="6">
    <source>
        <dbReference type="ARBA" id="ARBA00023136"/>
    </source>
</evidence>
<feature type="transmembrane region" description="Helical" evidence="7">
    <location>
        <begin position="353"/>
        <end position="374"/>
    </location>
</feature>
<evidence type="ECO:0000256" key="7">
    <source>
        <dbReference type="SAM" id="Phobius"/>
    </source>
</evidence>
<feature type="transmembrane region" description="Helical" evidence="7">
    <location>
        <begin position="261"/>
        <end position="284"/>
    </location>
</feature>
<dbReference type="Gene3D" id="1.20.1720.10">
    <property type="entry name" value="Multidrug resistance protein D"/>
    <property type="match status" value="1"/>
</dbReference>
<evidence type="ECO:0000256" key="3">
    <source>
        <dbReference type="ARBA" id="ARBA00022475"/>
    </source>
</evidence>
<evidence type="ECO:0000256" key="1">
    <source>
        <dbReference type="ARBA" id="ARBA00004651"/>
    </source>
</evidence>
<dbReference type="CDD" id="cd17321">
    <property type="entry name" value="MFS_MMR_MDR_like"/>
    <property type="match status" value="1"/>
</dbReference>
<dbReference type="InterPro" id="IPR004638">
    <property type="entry name" value="EmrB-like"/>
</dbReference>
<feature type="transmembrane region" description="Helical" evidence="7">
    <location>
        <begin position="323"/>
        <end position="341"/>
    </location>
</feature>
<feature type="transmembrane region" description="Helical" evidence="7">
    <location>
        <begin position="129"/>
        <end position="148"/>
    </location>
</feature>
<accession>A0A1I6BYH4</accession>
<organism evidence="9 10">
    <name type="scientific">Priestia endophytica DSM 13796</name>
    <dbReference type="NCBI Taxonomy" id="1121089"/>
    <lineage>
        <taxon>Bacteria</taxon>
        <taxon>Bacillati</taxon>
        <taxon>Bacillota</taxon>
        <taxon>Bacilli</taxon>
        <taxon>Bacillales</taxon>
        <taxon>Bacillaceae</taxon>
        <taxon>Priestia</taxon>
    </lineage>
</organism>
<feature type="transmembrane region" description="Helical" evidence="7">
    <location>
        <begin position="510"/>
        <end position="532"/>
    </location>
</feature>
<evidence type="ECO:0000256" key="2">
    <source>
        <dbReference type="ARBA" id="ARBA00022448"/>
    </source>
</evidence>
<dbReference type="PANTHER" id="PTHR42718">
    <property type="entry name" value="MAJOR FACILITATOR SUPERFAMILY MULTIDRUG TRANSPORTER MFSC"/>
    <property type="match status" value="1"/>
</dbReference>
<comment type="caution">
    <text evidence="9">The sequence shown here is derived from an EMBL/GenBank/DDBJ whole genome shotgun (WGS) entry which is preliminary data.</text>
</comment>
<evidence type="ECO:0000256" key="5">
    <source>
        <dbReference type="ARBA" id="ARBA00022989"/>
    </source>
</evidence>
<dbReference type="InterPro" id="IPR011701">
    <property type="entry name" value="MFS"/>
</dbReference>
<feature type="transmembrane region" description="Helical" evidence="7">
    <location>
        <begin position="7"/>
        <end position="31"/>
    </location>
</feature>
<sequence length="538" mass="59437">MKEKRIVFIMCIGMFLCMLDSTIMNITLPAIQNDLGTTLEQSSWMLNIYTMTIAVLAIPLTRYATMVGKNKVYIGGLLLFGLGSLLCGLSSSGTFLIFSRFVQSLGAAALIPLSLVISISALPNTKRAFALTLLGATQGLSTALGPSIGGAITELLSWHWVFYINIPLCLIGVLACLRFLNMKNEEKVKAKMDGGGLLFSTVFLFSVTLVLIKGNEWGWNSGYAWICYILSFLSFIFFIFIEKRAKSPMIDFSLFKDRLFLGSIFTASIGYLFLIGVMVLLPQFLARFQGKSELEAAFLVTPVSAAIFLFSQFAALMVKKIGFIIPVVIGFCMMGVAYYLLSKLTVESTSQQIVTLCILLGVGFSFLIATSTIASTSNFEGELLASSQSVFSMLRSVGTVLAVAIFVGSLTAQMNTEKQEVVNYAQGVLEKSHFIQNKEELLKLTSNVIDENNEMTQEELIKSSIHSKLVNQNEEESVQEALAVKKELQNYVADVSKEAKYKMGESFGNLYRTAFPFLFLCAFLGLSLRFPFIKRRIR</sequence>
<feature type="transmembrane region" description="Helical" evidence="7">
    <location>
        <begin position="43"/>
        <end position="60"/>
    </location>
</feature>
<dbReference type="GeneID" id="93713059"/>
<feature type="transmembrane region" description="Helical" evidence="7">
    <location>
        <begin position="394"/>
        <end position="414"/>
    </location>
</feature>
<gene>
    <name evidence="9" type="ORF">SAMN02745910_04526</name>
</gene>
<comment type="subcellular location">
    <subcellularLocation>
        <location evidence="1">Cell membrane</location>
        <topology evidence="1">Multi-pass membrane protein</topology>
    </subcellularLocation>
</comment>
<dbReference type="NCBIfam" id="TIGR00711">
    <property type="entry name" value="efflux_EmrB"/>
    <property type="match status" value="1"/>
</dbReference>
<dbReference type="SUPFAM" id="SSF103473">
    <property type="entry name" value="MFS general substrate transporter"/>
    <property type="match status" value="1"/>
</dbReference>
<keyword evidence="5 7" id="KW-1133">Transmembrane helix</keyword>
<dbReference type="PROSITE" id="PS50850">
    <property type="entry name" value="MFS"/>
    <property type="match status" value="1"/>
</dbReference>
<evidence type="ECO:0000256" key="4">
    <source>
        <dbReference type="ARBA" id="ARBA00022692"/>
    </source>
</evidence>
<dbReference type="PANTHER" id="PTHR42718:SF46">
    <property type="entry name" value="BLR6921 PROTEIN"/>
    <property type="match status" value="1"/>
</dbReference>
<feature type="transmembrane region" description="Helical" evidence="7">
    <location>
        <begin position="296"/>
        <end position="316"/>
    </location>
</feature>
<feature type="transmembrane region" description="Helical" evidence="7">
    <location>
        <begin position="223"/>
        <end position="241"/>
    </location>
</feature>
<reference evidence="9 10" key="1">
    <citation type="submission" date="2016-10" db="EMBL/GenBank/DDBJ databases">
        <authorList>
            <person name="Varghese N."/>
            <person name="Submissions S."/>
        </authorList>
    </citation>
    <scope>NUCLEOTIDE SEQUENCE [LARGE SCALE GENOMIC DNA]</scope>
    <source>
        <strain evidence="9 10">DSM 13796</strain>
    </source>
</reference>
<evidence type="ECO:0000259" key="8">
    <source>
        <dbReference type="PROSITE" id="PS50850"/>
    </source>
</evidence>
<feature type="transmembrane region" description="Helical" evidence="7">
    <location>
        <begin position="192"/>
        <end position="211"/>
    </location>
</feature>
<keyword evidence="10" id="KW-1185">Reference proteome</keyword>
<feature type="domain" description="Major facilitator superfamily (MFS) profile" evidence="8">
    <location>
        <begin position="6"/>
        <end position="537"/>
    </location>
</feature>
<dbReference type="Proteomes" id="UP000182762">
    <property type="component" value="Unassembled WGS sequence"/>
</dbReference>
<feature type="transmembrane region" description="Helical" evidence="7">
    <location>
        <begin position="72"/>
        <end position="98"/>
    </location>
</feature>
<feature type="transmembrane region" description="Helical" evidence="7">
    <location>
        <begin position="104"/>
        <end position="122"/>
    </location>
</feature>
<dbReference type="EMBL" id="FOXX01000017">
    <property type="protein sequence ID" value="SFQ85990.1"/>
    <property type="molecule type" value="Genomic_DNA"/>
</dbReference>
<dbReference type="Gene3D" id="1.20.1250.20">
    <property type="entry name" value="MFS general substrate transporter like domains"/>
    <property type="match status" value="1"/>
</dbReference>
<evidence type="ECO:0000313" key="10">
    <source>
        <dbReference type="Proteomes" id="UP000182762"/>
    </source>
</evidence>
<keyword evidence="6 7" id="KW-0472">Membrane</keyword>
<keyword evidence="4 7" id="KW-0812">Transmembrane</keyword>
<name>A0A1I6BYH4_9BACI</name>
<dbReference type="InterPro" id="IPR036259">
    <property type="entry name" value="MFS_trans_sf"/>
</dbReference>
<proteinExistence type="predicted"/>
<keyword evidence="3" id="KW-1003">Cell membrane</keyword>